<proteinExistence type="inferred from homology"/>
<dbReference type="GO" id="GO:0071555">
    <property type="term" value="P:cell wall organization"/>
    <property type="evidence" value="ECO:0007669"/>
    <property type="project" value="TreeGrafter"/>
</dbReference>
<dbReference type="GO" id="GO:0008658">
    <property type="term" value="F:penicillin binding"/>
    <property type="evidence" value="ECO:0007669"/>
    <property type="project" value="InterPro"/>
</dbReference>
<name>A0A399JEH3_9MICC</name>
<evidence type="ECO:0000259" key="4">
    <source>
        <dbReference type="Pfam" id="PF00905"/>
    </source>
</evidence>
<evidence type="ECO:0000313" key="6">
    <source>
        <dbReference type="EMBL" id="RII42957.1"/>
    </source>
</evidence>
<evidence type="ECO:0000259" key="5">
    <source>
        <dbReference type="Pfam" id="PF03717"/>
    </source>
</evidence>
<dbReference type="InterPro" id="IPR050515">
    <property type="entry name" value="Beta-lactam/transpept"/>
</dbReference>
<dbReference type="AlphaFoldDB" id="A0A399JEH3"/>
<dbReference type="EMBL" id="QQXK01000006">
    <property type="protein sequence ID" value="RII42957.1"/>
    <property type="molecule type" value="Genomic_DNA"/>
</dbReference>
<dbReference type="GO" id="GO:0005886">
    <property type="term" value="C:plasma membrane"/>
    <property type="evidence" value="ECO:0007669"/>
    <property type="project" value="TreeGrafter"/>
</dbReference>
<dbReference type="PANTHER" id="PTHR30627">
    <property type="entry name" value="PEPTIDOGLYCAN D,D-TRANSPEPTIDASE"/>
    <property type="match status" value="1"/>
</dbReference>
<dbReference type="RefSeq" id="WP_119423862.1">
    <property type="nucleotide sequence ID" value="NZ_QQXK01000006.1"/>
</dbReference>
<sequence>MRLALVLVLVLLVSLMVRLVWIQGIDPANAAKAAVDARTTTQVIEPVRGDILDSEGGVLATSIVRYDLVVDQRQVKSTYTKRDPVTKTRVRVDAKDDVKALADALGLDEEAVSLAVFGKEGAAKKGYSVITKSITPEAKDKAEDVGFPYLQAIQTSQRSYPNGTLAGPVLGFMQTQLKENTDAAGNKSTEEVSAGVEGLELSQNDALSGTPGERVYEKGADGVRIPSAPLTETAAVDGQDVKLTIDSDIQWRAMEAVMAKQKEFKAEWVNAVVMEAKTGRILALADSTSMDPNDPAATETRYRSSTTVTQAFEPGSTGKVPTFALALEQGAVSATSEFTVPNALKIGKETINDSLKHQKFEMTAAGVFARSYNTGTVQIGEKLSDQDRYDFMRKLGIGSKIDIGLNGANAGLLANYSDWERRQRLTTMFGQGYTQTALHTASIMQAIGNGGVQVAPKLIDSYIDPDGTVHQTEDSATQRVVSEKTSATMRRMMETVVTDGTSTKMQIAGYRVGGKSGTAQAQGDDGKFDQHTSSFAGMVPIDDPQYIVVVTMQHPQGNWRSWTVGDTFTSIMKAVLAKNSVAPTTTEPNPFKVFVGENQNYGW</sequence>
<comment type="caution">
    <text evidence="6">The sequence shown here is derived from an EMBL/GenBank/DDBJ whole genome shotgun (WGS) entry which is preliminary data.</text>
</comment>
<dbReference type="InterPro" id="IPR036138">
    <property type="entry name" value="PBP_dimer_sf"/>
</dbReference>
<organism evidence="6 7">
    <name type="scientific">Galactobacter valiniphilus</name>
    <dbReference type="NCBI Taxonomy" id="2676122"/>
    <lineage>
        <taxon>Bacteria</taxon>
        <taxon>Bacillati</taxon>
        <taxon>Actinomycetota</taxon>
        <taxon>Actinomycetes</taxon>
        <taxon>Micrococcales</taxon>
        <taxon>Micrococcaceae</taxon>
        <taxon>Galactobacter</taxon>
    </lineage>
</organism>
<evidence type="ECO:0000313" key="7">
    <source>
        <dbReference type="Proteomes" id="UP000265419"/>
    </source>
</evidence>
<dbReference type="InterPro" id="IPR012338">
    <property type="entry name" value="Beta-lactam/transpept-like"/>
</dbReference>
<evidence type="ECO:0000256" key="2">
    <source>
        <dbReference type="ARBA" id="ARBA00007171"/>
    </source>
</evidence>
<reference evidence="6 7" key="1">
    <citation type="submission" date="2018-07" db="EMBL/GenBank/DDBJ databases">
        <title>Arthrobacter sp. nov., isolated from raw cow's milk with high bacterial count.</title>
        <authorList>
            <person name="Hahne J."/>
            <person name="Isele D."/>
            <person name="Lipski A."/>
        </authorList>
    </citation>
    <scope>NUCLEOTIDE SEQUENCE [LARGE SCALE GENOMIC DNA]</scope>
    <source>
        <strain evidence="6 7">JZ R-35</strain>
    </source>
</reference>
<dbReference type="SUPFAM" id="SSF56601">
    <property type="entry name" value="beta-lactamase/transpeptidase-like"/>
    <property type="match status" value="1"/>
</dbReference>
<dbReference type="Pfam" id="PF03717">
    <property type="entry name" value="PBP_dimer"/>
    <property type="match status" value="1"/>
</dbReference>
<keyword evidence="7" id="KW-1185">Reference proteome</keyword>
<feature type="domain" description="Penicillin-binding protein transpeptidase" evidence="4">
    <location>
        <begin position="271"/>
        <end position="572"/>
    </location>
</feature>
<dbReference type="PANTHER" id="PTHR30627:SF1">
    <property type="entry name" value="PEPTIDOGLYCAN D,D-TRANSPEPTIDASE FTSI"/>
    <property type="match status" value="1"/>
</dbReference>
<dbReference type="InterPro" id="IPR001460">
    <property type="entry name" value="PCN-bd_Tpept"/>
</dbReference>
<dbReference type="Pfam" id="PF00905">
    <property type="entry name" value="Transpeptidase"/>
    <property type="match status" value="1"/>
</dbReference>
<comment type="similarity">
    <text evidence="2">Belongs to the transpeptidase family.</text>
</comment>
<evidence type="ECO:0000256" key="3">
    <source>
        <dbReference type="ARBA" id="ARBA00023136"/>
    </source>
</evidence>
<dbReference type="Gene3D" id="3.40.710.10">
    <property type="entry name" value="DD-peptidase/beta-lactamase superfamily"/>
    <property type="match status" value="1"/>
</dbReference>
<accession>A0A399JEH3</accession>
<dbReference type="SUPFAM" id="SSF56519">
    <property type="entry name" value="Penicillin binding protein dimerisation domain"/>
    <property type="match status" value="1"/>
</dbReference>
<gene>
    <name evidence="6" type="ORF">DWB68_04030</name>
</gene>
<dbReference type="Gene3D" id="3.90.1310.10">
    <property type="entry name" value="Penicillin-binding protein 2a (Domain 2)"/>
    <property type="match status" value="1"/>
</dbReference>
<dbReference type="Gene3D" id="3.30.450.330">
    <property type="match status" value="1"/>
</dbReference>
<evidence type="ECO:0000256" key="1">
    <source>
        <dbReference type="ARBA" id="ARBA00004370"/>
    </source>
</evidence>
<dbReference type="InterPro" id="IPR005311">
    <property type="entry name" value="PBP_dimer"/>
</dbReference>
<comment type="subcellular location">
    <subcellularLocation>
        <location evidence="1">Membrane</location>
    </subcellularLocation>
</comment>
<keyword evidence="3" id="KW-0472">Membrane</keyword>
<dbReference type="Proteomes" id="UP000265419">
    <property type="component" value="Unassembled WGS sequence"/>
</dbReference>
<feature type="domain" description="Penicillin-binding protein dimerisation" evidence="5">
    <location>
        <begin position="44"/>
        <end position="225"/>
    </location>
</feature>
<protein>
    <submittedName>
        <fullName evidence="6">Penicillin-binding protein 2</fullName>
    </submittedName>
</protein>